<evidence type="ECO:0000313" key="3">
    <source>
        <dbReference type="EMBL" id="GBF88047.1"/>
    </source>
</evidence>
<name>A0A2V0NSZ4_9CHLO</name>
<dbReference type="Proteomes" id="UP000247498">
    <property type="component" value="Unassembled WGS sequence"/>
</dbReference>
<comment type="caution">
    <text evidence="3">The sequence shown here is derived from an EMBL/GenBank/DDBJ whole genome shotgun (WGS) entry which is preliminary data.</text>
</comment>
<dbReference type="PANTHER" id="PTHR10900">
    <property type="entry name" value="PERIOSTIN-RELATED"/>
    <property type="match status" value="1"/>
</dbReference>
<sequence length="202" mass="20111">MKVAAALALVLVALAGRAAAGGRGLAQAQYSSSAPGSAAAAANATALPSLAEAVALAPQYNLSILVEAVKAANLTSLLTNASTAVTLFAPLDSAFTALIAELNTTAADLLANKKLLTSVLSYHVVPVPALSSELTDAQVLPTLLPTANITVSKPPGVAGVSVFNAKCTRAVCPPAAKVVAADIKAGKSVIHVIDRVLLPDLS</sequence>
<evidence type="ECO:0000259" key="2">
    <source>
        <dbReference type="PROSITE" id="PS50213"/>
    </source>
</evidence>
<accession>A0A2V0NSZ4</accession>
<gene>
    <name evidence="3" type="ORF">Rsub_00759</name>
</gene>
<dbReference type="InterPro" id="IPR050904">
    <property type="entry name" value="Adhesion/Biosynth-related"/>
</dbReference>
<dbReference type="GO" id="GO:0005615">
    <property type="term" value="C:extracellular space"/>
    <property type="evidence" value="ECO:0007669"/>
    <property type="project" value="TreeGrafter"/>
</dbReference>
<dbReference type="Gene3D" id="2.30.180.10">
    <property type="entry name" value="FAS1 domain"/>
    <property type="match status" value="1"/>
</dbReference>
<dbReference type="InterPro" id="IPR036378">
    <property type="entry name" value="FAS1_dom_sf"/>
</dbReference>
<dbReference type="SMART" id="SM00554">
    <property type="entry name" value="FAS1"/>
    <property type="match status" value="1"/>
</dbReference>
<protein>
    <recommendedName>
        <fullName evidence="2">FAS1 domain-containing protein</fullName>
    </recommendedName>
</protein>
<feature type="chain" id="PRO_5016128787" description="FAS1 domain-containing protein" evidence="1">
    <location>
        <begin position="21"/>
        <end position="202"/>
    </location>
</feature>
<dbReference type="InParanoid" id="A0A2V0NSZ4"/>
<dbReference type="AlphaFoldDB" id="A0A2V0NSZ4"/>
<dbReference type="PANTHER" id="PTHR10900:SF77">
    <property type="entry name" value="FI19380P1"/>
    <property type="match status" value="1"/>
</dbReference>
<dbReference type="EMBL" id="BDRX01000003">
    <property type="protein sequence ID" value="GBF88047.1"/>
    <property type="molecule type" value="Genomic_DNA"/>
</dbReference>
<keyword evidence="4" id="KW-1185">Reference proteome</keyword>
<feature type="domain" description="FAS1" evidence="2">
    <location>
        <begin position="49"/>
        <end position="197"/>
    </location>
</feature>
<dbReference type="PROSITE" id="PS50213">
    <property type="entry name" value="FAS1"/>
    <property type="match status" value="1"/>
</dbReference>
<reference evidence="3 4" key="1">
    <citation type="journal article" date="2018" name="Sci. Rep.">
        <title>Raphidocelis subcapitata (=Pseudokirchneriella subcapitata) provides an insight into genome evolution and environmental adaptations in the Sphaeropleales.</title>
        <authorList>
            <person name="Suzuki S."/>
            <person name="Yamaguchi H."/>
            <person name="Nakajima N."/>
            <person name="Kawachi M."/>
        </authorList>
    </citation>
    <scope>NUCLEOTIDE SEQUENCE [LARGE SCALE GENOMIC DNA]</scope>
    <source>
        <strain evidence="3 4">NIES-35</strain>
    </source>
</reference>
<keyword evidence="1" id="KW-0732">Signal</keyword>
<evidence type="ECO:0000256" key="1">
    <source>
        <dbReference type="SAM" id="SignalP"/>
    </source>
</evidence>
<dbReference type="STRING" id="307507.A0A2V0NSZ4"/>
<organism evidence="3 4">
    <name type="scientific">Raphidocelis subcapitata</name>
    <dbReference type="NCBI Taxonomy" id="307507"/>
    <lineage>
        <taxon>Eukaryota</taxon>
        <taxon>Viridiplantae</taxon>
        <taxon>Chlorophyta</taxon>
        <taxon>core chlorophytes</taxon>
        <taxon>Chlorophyceae</taxon>
        <taxon>CS clade</taxon>
        <taxon>Sphaeropleales</taxon>
        <taxon>Selenastraceae</taxon>
        <taxon>Raphidocelis</taxon>
    </lineage>
</organism>
<dbReference type="SUPFAM" id="SSF82153">
    <property type="entry name" value="FAS1 domain"/>
    <property type="match status" value="1"/>
</dbReference>
<dbReference type="OrthoDB" id="540756at2759"/>
<dbReference type="InterPro" id="IPR000782">
    <property type="entry name" value="FAS1_domain"/>
</dbReference>
<dbReference type="Pfam" id="PF02469">
    <property type="entry name" value="Fasciclin"/>
    <property type="match status" value="1"/>
</dbReference>
<proteinExistence type="predicted"/>
<feature type="signal peptide" evidence="1">
    <location>
        <begin position="1"/>
        <end position="20"/>
    </location>
</feature>
<evidence type="ECO:0000313" key="4">
    <source>
        <dbReference type="Proteomes" id="UP000247498"/>
    </source>
</evidence>